<dbReference type="InterPro" id="IPR014806">
    <property type="entry name" value="Ufc1"/>
</dbReference>
<reference evidence="4 5" key="1">
    <citation type="submission" date="2022-03" db="EMBL/GenBank/DDBJ databases">
        <authorList>
            <person name="Macdonald S."/>
            <person name="Ahmed S."/>
            <person name="Newling K."/>
        </authorList>
    </citation>
    <scope>NUCLEOTIDE SEQUENCE [LARGE SCALE GENOMIC DNA]</scope>
</reference>
<dbReference type="PANTHER" id="PTHR12921:SF0">
    <property type="entry name" value="UBIQUITIN-FOLD MODIFIER-CONJUGATING ENZYME 1"/>
    <property type="match status" value="1"/>
</dbReference>
<evidence type="ECO:0000256" key="3">
    <source>
        <dbReference type="ARBA" id="ARBA00022786"/>
    </source>
</evidence>
<dbReference type="AlphaFoldDB" id="A0ABC8LDR1"/>
<dbReference type="Proteomes" id="UP001642260">
    <property type="component" value="Unassembled WGS sequence"/>
</dbReference>
<sequence>MNNVGVFTTSSNTNLQFDIPITYPATAPELELPEIDGKTQKVLVLSFGYDRSFVSVSNGIDWLVDSIKLVEMKVTVLNPRFGIAHALCLGLAAEIPILVDSGMIKHKDDAAASSAES</sequence>
<keyword evidence="3" id="KW-0833">Ubl conjugation pathway</keyword>
<comment type="similarity">
    <text evidence="1">Belongs to the ubiquitin-conjugating enzyme family. UFC1 subfamily.</text>
</comment>
<dbReference type="EMBL" id="CAKOAT010519598">
    <property type="protein sequence ID" value="CAH8381659.1"/>
    <property type="molecule type" value="Genomic_DNA"/>
</dbReference>
<proteinExistence type="inferred from homology"/>
<dbReference type="Gene3D" id="3.10.110.10">
    <property type="entry name" value="Ubiquitin Conjugating Enzyme"/>
    <property type="match status" value="1"/>
</dbReference>
<dbReference type="PANTHER" id="PTHR12921">
    <property type="entry name" value="UBIQUITIN-FOLD MODIFIER-CONJUGATING ENZYME 1"/>
    <property type="match status" value="1"/>
</dbReference>
<keyword evidence="5" id="KW-1185">Reference proteome</keyword>
<dbReference type="InterPro" id="IPR016135">
    <property type="entry name" value="UBQ-conjugating_enzyme/RWD"/>
</dbReference>
<evidence type="ECO:0000313" key="5">
    <source>
        <dbReference type="Proteomes" id="UP001642260"/>
    </source>
</evidence>
<evidence type="ECO:0000256" key="1">
    <source>
        <dbReference type="ARBA" id="ARBA00008451"/>
    </source>
</evidence>
<evidence type="ECO:0000313" key="4">
    <source>
        <dbReference type="EMBL" id="CAH8381659.1"/>
    </source>
</evidence>
<gene>
    <name evidence="4" type="ORF">ERUC_LOCUS34142</name>
</gene>
<organism evidence="4 5">
    <name type="scientific">Eruca vesicaria subsp. sativa</name>
    <name type="common">Garden rocket</name>
    <name type="synonym">Eruca sativa</name>
    <dbReference type="NCBI Taxonomy" id="29727"/>
    <lineage>
        <taxon>Eukaryota</taxon>
        <taxon>Viridiplantae</taxon>
        <taxon>Streptophyta</taxon>
        <taxon>Embryophyta</taxon>
        <taxon>Tracheophyta</taxon>
        <taxon>Spermatophyta</taxon>
        <taxon>Magnoliopsida</taxon>
        <taxon>eudicotyledons</taxon>
        <taxon>Gunneridae</taxon>
        <taxon>Pentapetalae</taxon>
        <taxon>rosids</taxon>
        <taxon>malvids</taxon>
        <taxon>Brassicales</taxon>
        <taxon>Brassicaceae</taxon>
        <taxon>Brassiceae</taxon>
        <taxon>Eruca</taxon>
    </lineage>
</organism>
<dbReference type="Pfam" id="PF08694">
    <property type="entry name" value="UFC1"/>
    <property type="match status" value="1"/>
</dbReference>
<protein>
    <recommendedName>
        <fullName evidence="2">Ubiquitin-fold modifier-conjugating enzyme 1</fullName>
    </recommendedName>
</protein>
<name>A0ABC8LDR1_ERUVS</name>
<comment type="caution">
    <text evidence="4">The sequence shown here is derived from an EMBL/GenBank/DDBJ whole genome shotgun (WGS) entry which is preliminary data.</text>
</comment>
<evidence type="ECO:0000256" key="2">
    <source>
        <dbReference type="ARBA" id="ARBA00013306"/>
    </source>
</evidence>
<accession>A0ABC8LDR1</accession>